<dbReference type="EMBL" id="SPHZ02000009">
    <property type="protein sequence ID" value="KAF0899392.1"/>
    <property type="molecule type" value="Genomic_DNA"/>
</dbReference>
<dbReference type="Proteomes" id="UP000479710">
    <property type="component" value="Unassembled WGS sequence"/>
</dbReference>
<dbReference type="OrthoDB" id="686884at2759"/>
<sequence>MASRKLLHYFQAKKITMPSQYPIGEVLWNNEATCRLGKWATKLAPFDLHYVARTAKKSLVLANFVAEWTWPTNQVGLSMNEDCWTMFSNGSWSHTGAGTAVILTSPTGTVIR</sequence>
<name>A0A6G1CGT2_9ORYZ</name>
<protein>
    <submittedName>
        <fullName evidence="1">Uncharacterized protein</fullName>
    </submittedName>
</protein>
<dbReference type="PANTHER" id="PTHR48475:SF2">
    <property type="entry name" value="RIBONUCLEASE H"/>
    <property type="match status" value="1"/>
</dbReference>
<keyword evidence="2" id="KW-1185">Reference proteome</keyword>
<comment type="caution">
    <text evidence="1">The sequence shown here is derived from an EMBL/GenBank/DDBJ whole genome shotgun (WGS) entry which is preliminary data.</text>
</comment>
<evidence type="ECO:0000313" key="1">
    <source>
        <dbReference type="EMBL" id="KAF0899392.1"/>
    </source>
</evidence>
<reference evidence="1 2" key="1">
    <citation type="submission" date="2019-11" db="EMBL/GenBank/DDBJ databases">
        <title>Whole genome sequence of Oryza granulata.</title>
        <authorList>
            <person name="Li W."/>
        </authorList>
    </citation>
    <scope>NUCLEOTIDE SEQUENCE [LARGE SCALE GENOMIC DNA]</scope>
    <source>
        <strain evidence="2">cv. Menghai</strain>
        <tissue evidence="1">Leaf</tissue>
    </source>
</reference>
<organism evidence="1 2">
    <name type="scientific">Oryza meyeriana var. granulata</name>
    <dbReference type="NCBI Taxonomy" id="110450"/>
    <lineage>
        <taxon>Eukaryota</taxon>
        <taxon>Viridiplantae</taxon>
        <taxon>Streptophyta</taxon>
        <taxon>Embryophyta</taxon>
        <taxon>Tracheophyta</taxon>
        <taxon>Spermatophyta</taxon>
        <taxon>Magnoliopsida</taxon>
        <taxon>Liliopsida</taxon>
        <taxon>Poales</taxon>
        <taxon>Poaceae</taxon>
        <taxon>BOP clade</taxon>
        <taxon>Oryzoideae</taxon>
        <taxon>Oryzeae</taxon>
        <taxon>Oryzinae</taxon>
        <taxon>Oryza</taxon>
        <taxon>Oryza meyeriana</taxon>
    </lineage>
</organism>
<gene>
    <name evidence="1" type="ORF">E2562_019512</name>
</gene>
<accession>A0A6G1CGT2</accession>
<dbReference type="PANTHER" id="PTHR48475">
    <property type="entry name" value="RIBONUCLEASE H"/>
    <property type="match status" value="1"/>
</dbReference>
<proteinExistence type="predicted"/>
<evidence type="ECO:0000313" key="2">
    <source>
        <dbReference type="Proteomes" id="UP000479710"/>
    </source>
</evidence>
<dbReference type="AlphaFoldDB" id="A0A6G1CGT2"/>